<reference evidence="3" key="1">
    <citation type="journal article" date="2015" name="Genome Announc.">
        <title>Draft genome sequence of the cellulolytic fungus Chaetomium globosum.</title>
        <authorList>
            <person name="Cuomo C.A."/>
            <person name="Untereiner W.A."/>
            <person name="Ma L.-J."/>
            <person name="Grabherr M."/>
            <person name="Birren B.W."/>
        </authorList>
    </citation>
    <scope>NUCLEOTIDE SEQUENCE [LARGE SCALE GENOMIC DNA]</scope>
    <source>
        <strain evidence="3">ATCC 6205 / CBS 148.51 / DSM 1962 / NBRC 6347 / NRRL 1970</strain>
    </source>
</reference>
<dbReference type="Proteomes" id="UP000001056">
    <property type="component" value="Unassembled WGS sequence"/>
</dbReference>
<keyword evidence="3" id="KW-1185">Reference proteome</keyword>
<accession>Q2H935</accession>
<protein>
    <submittedName>
        <fullName evidence="2">Uncharacterized protein</fullName>
    </submittedName>
</protein>
<feature type="compositionally biased region" description="Basic and acidic residues" evidence="1">
    <location>
        <begin position="154"/>
        <end position="166"/>
    </location>
</feature>
<dbReference type="RefSeq" id="XP_001229785.1">
    <property type="nucleotide sequence ID" value="XM_001229784.1"/>
</dbReference>
<dbReference type="EMBL" id="CH408030">
    <property type="protein sequence ID" value="EAQ91334.1"/>
    <property type="molecule type" value="Genomic_DNA"/>
</dbReference>
<name>Q2H935_CHAGB</name>
<dbReference type="InParanoid" id="Q2H935"/>
<evidence type="ECO:0000313" key="2">
    <source>
        <dbReference type="EMBL" id="EAQ91334.1"/>
    </source>
</evidence>
<dbReference type="AlphaFoldDB" id="Q2H935"/>
<organism evidence="2 3">
    <name type="scientific">Chaetomium globosum (strain ATCC 6205 / CBS 148.51 / DSM 1962 / NBRC 6347 / NRRL 1970)</name>
    <name type="common">Soil fungus</name>
    <dbReference type="NCBI Taxonomy" id="306901"/>
    <lineage>
        <taxon>Eukaryota</taxon>
        <taxon>Fungi</taxon>
        <taxon>Dikarya</taxon>
        <taxon>Ascomycota</taxon>
        <taxon>Pezizomycotina</taxon>
        <taxon>Sordariomycetes</taxon>
        <taxon>Sordariomycetidae</taxon>
        <taxon>Sordariales</taxon>
        <taxon>Chaetomiaceae</taxon>
        <taxon>Chaetomium</taxon>
    </lineage>
</organism>
<gene>
    <name evidence="2" type="ORF">CHGG_03269</name>
</gene>
<sequence>MQARVLDKEKAAKTCLANKCKDKIYGQGKKGKCGTEISSKGWIITPTHDVDPVDALVLSGLPPRPGAPGYSQSMSTLSYKVFRNSSTSLANTRLNSAASAVKAVEATKRSRSWARQKAYDEVFLKALDKLPIRDRNRVPKAFAAAQEAQPINPESHKSNLDHEKNSEGYPGIQGALGDYNFKVDSPWGLALYRTAYNDEAAWRRIVTQIKCTVEIRAQGWVNMLKRHQLVIMDDQSQFDGATIDEVRDHFRWWSLKELKRNWRHPPVPEDVLARFGCGCDVDEWDFVHGVEPARYNYCLVVDDMCLECVEWMRDRAVVKLVDRTWKFREYGPDDLLIPGKNGENCCWDGGVTDYPHEEVGWMYMEVNDYITMQEDLEDATFGWEQIYWRPPLIRGHG</sequence>
<dbReference type="eggNOG" id="ENOG502T2VB">
    <property type="taxonomic scope" value="Eukaryota"/>
</dbReference>
<dbReference type="OrthoDB" id="4584596at2759"/>
<proteinExistence type="predicted"/>
<feature type="region of interest" description="Disordered" evidence="1">
    <location>
        <begin position="144"/>
        <end position="167"/>
    </location>
</feature>
<dbReference type="VEuPathDB" id="FungiDB:CHGG_03269"/>
<evidence type="ECO:0000313" key="3">
    <source>
        <dbReference type="Proteomes" id="UP000001056"/>
    </source>
</evidence>
<evidence type="ECO:0000256" key="1">
    <source>
        <dbReference type="SAM" id="MobiDB-lite"/>
    </source>
</evidence>
<dbReference type="GeneID" id="4389518"/>
<dbReference type="HOGENOM" id="CLU_694448_0_0_1"/>